<dbReference type="RefSeq" id="WP_263372491.1">
    <property type="nucleotide sequence ID" value="NZ_JAGSYD010000005.1"/>
</dbReference>
<dbReference type="Proteomes" id="UP001596391">
    <property type="component" value="Unassembled WGS sequence"/>
</dbReference>
<evidence type="ECO:0000259" key="1">
    <source>
        <dbReference type="Pfam" id="PF01593"/>
    </source>
</evidence>
<name>A0ABW1Z4R2_9BACT</name>
<dbReference type="EC" id="1.17.8.1" evidence="2"/>
<gene>
    <name evidence="2" type="primary">hpnE</name>
    <name evidence="2" type="ORF">ACFQBQ_02935</name>
</gene>
<organism evidence="2 3">
    <name type="scientific">Granulicella cerasi</name>
    <dbReference type="NCBI Taxonomy" id="741063"/>
    <lineage>
        <taxon>Bacteria</taxon>
        <taxon>Pseudomonadati</taxon>
        <taxon>Acidobacteriota</taxon>
        <taxon>Terriglobia</taxon>
        <taxon>Terriglobales</taxon>
        <taxon>Acidobacteriaceae</taxon>
        <taxon>Granulicella</taxon>
    </lineage>
</organism>
<dbReference type="InterPro" id="IPR036188">
    <property type="entry name" value="FAD/NAD-bd_sf"/>
</dbReference>
<dbReference type="Gene3D" id="3.50.50.60">
    <property type="entry name" value="FAD/NAD(P)-binding domain"/>
    <property type="match status" value="1"/>
</dbReference>
<keyword evidence="3" id="KW-1185">Reference proteome</keyword>
<evidence type="ECO:0000313" key="2">
    <source>
        <dbReference type="EMBL" id="MFC6644560.1"/>
    </source>
</evidence>
<evidence type="ECO:0000313" key="3">
    <source>
        <dbReference type="Proteomes" id="UP001596391"/>
    </source>
</evidence>
<dbReference type="SUPFAM" id="SSF51905">
    <property type="entry name" value="FAD/NAD(P)-binding domain"/>
    <property type="match status" value="1"/>
</dbReference>
<keyword evidence="2" id="KW-0560">Oxidoreductase</keyword>
<dbReference type="GO" id="GO:0016491">
    <property type="term" value="F:oxidoreductase activity"/>
    <property type="evidence" value="ECO:0007669"/>
    <property type="project" value="UniProtKB-KW"/>
</dbReference>
<sequence length="445" mass="48699">MSAVVDVAVLGAGVAGLATAIDLASAGLSTVVLERKPFVGGRAYSYDHPALQEVVDSQHVLLGCCVNLVDLSQRSGAAEHLRWYDEIPFLEPGGRRSVLRAGTSPKASLGFLRAPMLGWKDKIAVARGLREFFAGYPQRDDESFAQWLKRTRQTPLAIRHFWEPIVIATLNDGFERCSMRYAGQVFHEAFVKSAEGGRMGIPTLPLSEYYAHFATYAESLGADLQLRASVDRIERIGGIWSAFAGEKAVRAKNLVLALPFEQTAKLLDVPHIGEFTHAPITTIHLWFDREVCDVEQCALLDTRIQWLFNKSRIRGNAGAEQYLELVISGSFAELKMQREEILHGALRELAQFFPKVLAAKLLKSGVLKEARATFSVTPGLDAFRPDTSAPGEGLYLAGDWTATGWPSTMEGAARSGRLAASAILGRSCLAPELKADGLARLFVRD</sequence>
<dbReference type="NCBIfam" id="TIGR03467">
    <property type="entry name" value="HpnE"/>
    <property type="match status" value="1"/>
</dbReference>
<comment type="caution">
    <text evidence="2">The sequence shown here is derived from an EMBL/GenBank/DDBJ whole genome shotgun (WGS) entry which is preliminary data.</text>
</comment>
<reference evidence="3" key="1">
    <citation type="journal article" date="2019" name="Int. J. Syst. Evol. Microbiol.">
        <title>The Global Catalogue of Microorganisms (GCM) 10K type strain sequencing project: providing services to taxonomists for standard genome sequencing and annotation.</title>
        <authorList>
            <consortium name="The Broad Institute Genomics Platform"/>
            <consortium name="The Broad Institute Genome Sequencing Center for Infectious Disease"/>
            <person name="Wu L."/>
            <person name="Ma J."/>
        </authorList>
    </citation>
    <scope>NUCLEOTIDE SEQUENCE [LARGE SCALE GENOMIC DNA]</scope>
    <source>
        <strain evidence="3">CGMCC 1.16026</strain>
    </source>
</reference>
<dbReference type="PANTHER" id="PTHR42923:SF47">
    <property type="entry name" value="BLR3003 PROTEIN"/>
    <property type="match status" value="1"/>
</dbReference>
<dbReference type="Pfam" id="PF01593">
    <property type="entry name" value="Amino_oxidase"/>
    <property type="match status" value="1"/>
</dbReference>
<dbReference type="InterPro" id="IPR002937">
    <property type="entry name" value="Amino_oxidase"/>
</dbReference>
<protein>
    <submittedName>
        <fullName evidence="2">Hydroxysqualene dehydroxylase HpnE</fullName>
        <ecNumber evidence="2">1.17.8.1</ecNumber>
    </submittedName>
</protein>
<dbReference type="PANTHER" id="PTHR42923">
    <property type="entry name" value="PROTOPORPHYRINOGEN OXIDASE"/>
    <property type="match status" value="1"/>
</dbReference>
<proteinExistence type="predicted"/>
<feature type="domain" description="Amine oxidase" evidence="1">
    <location>
        <begin position="14"/>
        <end position="424"/>
    </location>
</feature>
<dbReference type="InterPro" id="IPR050464">
    <property type="entry name" value="Zeta_carotene_desat/Oxidored"/>
</dbReference>
<dbReference type="InterPro" id="IPR017830">
    <property type="entry name" value="SQase_HpnE"/>
</dbReference>
<accession>A0ABW1Z4R2</accession>
<dbReference type="EMBL" id="JBHSWI010000001">
    <property type="protein sequence ID" value="MFC6644560.1"/>
    <property type="molecule type" value="Genomic_DNA"/>
</dbReference>